<dbReference type="SUPFAM" id="SSF54236">
    <property type="entry name" value="Ubiquitin-like"/>
    <property type="match status" value="1"/>
</dbReference>
<dbReference type="AlphaFoldDB" id="A0AAV2EU62"/>
<dbReference type="Pfam" id="PF00240">
    <property type="entry name" value="ubiquitin"/>
    <property type="match status" value="1"/>
</dbReference>
<gene>
    <name evidence="2" type="ORF">LTRI10_LOCUS30215</name>
</gene>
<accession>A0AAV2EU62</accession>
<reference evidence="2 3" key="1">
    <citation type="submission" date="2024-04" db="EMBL/GenBank/DDBJ databases">
        <authorList>
            <person name="Fracassetti M."/>
        </authorList>
    </citation>
    <scope>NUCLEOTIDE SEQUENCE [LARGE SCALE GENOMIC DNA]</scope>
</reference>
<dbReference type="InterPro" id="IPR029071">
    <property type="entry name" value="Ubiquitin-like_domsf"/>
</dbReference>
<name>A0AAV2EU62_9ROSI</name>
<evidence type="ECO:0000259" key="1">
    <source>
        <dbReference type="PROSITE" id="PS50053"/>
    </source>
</evidence>
<dbReference type="InterPro" id="IPR000626">
    <property type="entry name" value="Ubiquitin-like_dom"/>
</dbReference>
<feature type="domain" description="Ubiquitin-like" evidence="1">
    <location>
        <begin position="1"/>
        <end position="63"/>
    </location>
</feature>
<dbReference type="EMBL" id="OZ034818">
    <property type="protein sequence ID" value="CAL1389349.1"/>
    <property type="molecule type" value="Genomic_DNA"/>
</dbReference>
<evidence type="ECO:0000313" key="3">
    <source>
        <dbReference type="Proteomes" id="UP001497516"/>
    </source>
</evidence>
<proteinExistence type="predicted"/>
<dbReference type="Gene3D" id="3.10.20.90">
    <property type="entry name" value="Phosphatidylinositol 3-kinase Catalytic Subunit, Chain A, domain 1"/>
    <property type="match status" value="1"/>
</dbReference>
<keyword evidence="3" id="KW-1185">Reference proteome</keyword>
<protein>
    <recommendedName>
        <fullName evidence="1">Ubiquitin-like domain-containing protein</fullName>
    </recommendedName>
</protein>
<dbReference type="CDD" id="cd17039">
    <property type="entry name" value="Ubl_ubiquitin_like"/>
    <property type="match status" value="1"/>
</dbReference>
<dbReference type="PROSITE" id="PS50053">
    <property type="entry name" value="UBIQUITIN_2"/>
    <property type="match status" value="1"/>
</dbReference>
<organism evidence="2 3">
    <name type="scientific">Linum trigynum</name>
    <dbReference type="NCBI Taxonomy" id="586398"/>
    <lineage>
        <taxon>Eukaryota</taxon>
        <taxon>Viridiplantae</taxon>
        <taxon>Streptophyta</taxon>
        <taxon>Embryophyta</taxon>
        <taxon>Tracheophyta</taxon>
        <taxon>Spermatophyta</taxon>
        <taxon>Magnoliopsida</taxon>
        <taxon>eudicotyledons</taxon>
        <taxon>Gunneridae</taxon>
        <taxon>Pentapetalae</taxon>
        <taxon>rosids</taxon>
        <taxon>fabids</taxon>
        <taxon>Malpighiales</taxon>
        <taxon>Linaceae</taxon>
        <taxon>Linum</taxon>
    </lineage>
</organism>
<dbReference type="Proteomes" id="UP001497516">
    <property type="component" value="Chromosome 5"/>
</dbReference>
<evidence type="ECO:0000313" key="2">
    <source>
        <dbReference type="EMBL" id="CAL1389349.1"/>
    </source>
</evidence>
<sequence>MSARVDIMGTQLPLEYEFPLALTVRNVKEALQSDYGVPADRLTLRFYHGGALMHDGDTLASYDHVVAQQNDVVHLLLSVAPGPTADAPVRVFLLSEEFPEWRAMVVCGESSTMADLKRLAAHQLRWAEADGMELYNANKWTRLDRDENMGRLLREFLVVDGSVVWVQFITKVPQNGTLAQP</sequence>